<dbReference type="GO" id="GO:0000447">
    <property type="term" value="P:endonucleolytic cleavage in ITS1 to separate SSU-rRNA from 5.8S rRNA and LSU-rRNA from tricistronic rRNA transcript (SSU-rRNA, 5.8S rRNA, LSU-rRNA)"/>
    <property type="evidence" value="ECO:0007669"/>
    <property type="project" value="TreeGrafter"/>
</dbReference>
<dbReference type="EMBL" id="NDIQ01000022">
    <property type="protein sequence ID" value="PRT56787.1"/>
    <property type="molecule type" value="Genomic_DNA"/>
</dbReference>
<proteinExistence type="inferred from homology"/>
<comment type="similarity">
    <text evidence="2">Belongs to the ESF2/ABP1 family.</text>
</comment>
<evidence type="ECO:0000256" key="10">
    <source>
        <dbReference type="SAM" id="MobiDB-lite"/>
    </source>
</evidence>
<dbReference type="SUPFAM" id="SSF54928">
    <property type="entry name" value="RNA-binding domain, RBD"/>
    <property type="match status" value="1"/>
</dbReference>
<dbReference type="SMART" id="SM00360">
    <property type="entry name" value="RRM"/>
    <property type="match status" value="1"/>
</dbReference>
<evidence type="ECO:0000256" key="4">
    <source>
        <dbReference type="ARBA" id="ARBA00021800"/>
    </source>
</evidence>
<evidence type="ECO:0000256" key="3">
    <source>
        <dbReference type="ARBA" id="ARBA00013906"/>
    </source>
</evidence>
<evidence type="ECO:0000256" key="6">
    <source>
        <dbReference type="ARBA" id="ARBA00023242"/>
    </source>
</evidence>
<gene>
    <name evidence="12" type="ORF">B9G98_04407</name>
</gene>
<dbReference type="OrthoDB" id="287393at2759"/>
<evidence type="ECO:0000259" key="11">
    <source>
        <dbReference type="PROSITE" id="PS50102"/>
    </source>
</evidence>
<name>A0A2T0FP79_9ASCO</name>
<evidence type="ECO:0000256" key="1">
    <source>
        <dbReference type="ARBA" id="ARBA00004604"/>
    </source>
</evidence>
<reference evidence="12 13" key="1">
    <citation type="submission" date="2017-04" db="EMBL/GenBank/DDBJ databases">
        <title>Genome sequencing of [Candida] sorbophila.</title>
        <authorList>
            <person name="Ahn J.O."/>
        </authorList>
    </citation>
    <scope>NUCLEOTIDE SEQUENCE [LARGE SCALE GENOMIC DNA]</scope>
    <source>
        <strain evidence="12 13">DS02</strain>
    </source>
</reference>
<dbReference type="STRING" id="45607.A0A2T0FP79"/>
<protein>
    <recommendedName>
        <fullName evidence="3">Pre-rRNA-processing protein ESF2</fullName>
    </recommendedName>
    <alternativeName>
        <fullName evidence="7">18S rRNA factor 2</fullName>
    </alternativeName>
    <alternativeName>
        <fullName evidence="4">Pre-rRNA-processing protein esf2</fullName>
    </alternativeName>
</protein>
<feature type="compositionally biased region" description="Basic and acidic residues" evidence="10">
    <location>
        <begin position="12"/>
        <end position="31"/>
    </location>
</feature>
<evidence type="ECO:0000256" key="8">
    <source>
        <dbReference type="PROSITE-ProRule" id="PRU00176"/>
    </source>
</evidence>
<feature type="region of interest" description="Disordered" evidence="10">
    <location>
        <begin position="1"/>
        <end position="57"/>
    </location>
</feature>
<dbReference type="InterPro" id="IPR034353">
    <property type="entry name" value="ABT1/ESF2_RRM"/>
</dbReference>
<evidence type="ECO:0000313" key="13">
    <source>
        <dbReference type="Proteomes" id="UP000238350"/>
    </source>
</evidence>
<dbReference type="RefSeq" id="XP_024666732.1">
    <property type="nucleotide sequence ID" value="XM_024810964.1"/>
</dbReference>
<keyword evidence="13" id="KW-1185">Reference proteome</keyword>
<feature type="compositionally biased region" description="Acidic residues" evidence="10">
    <location>
        <begin position="32"/>
        <end position="49"/>
    </location>
</feature>
<dbReference type="CDD" id="cd12263">
    <property type="entry name" value="RRM_ABT1_like"/>
    <property type="match status" value="1"/>
</dbReference>
<dbReference type="AlphaFoldDB" id="A0A2T0FP79"/>
<dbReference type="GO" id="GO:0034462">
    <property type="term" value="P:small-subunit processome assembly"/>
    <property type="evidence" value="ECO:0007669"/>
    <property type="project" value="TreeGrafter"/>
</dbReference>
<organism evidence="12 13">
    <name type="scientific">Wickerhamiella sorbophila</name>
    <dbReference type="NCBI Taxonomy" id="45607"/>
    <lineage>
        <taxon>Eukaryota</taxon>
        <taxon>Fungi</taxon>
        <taxon>Dikarya</taxon>
        <taxon>Ascomycota</taxon>
        <taxon>Saccharomycotina</taxon>
        <taxon>Dipodascomycetes</taxon>
        <taxon>Dipodascales</taxon>
        <taxon>Trichomonascaceae</taxon>
        <taxon>Wickerhamiella</taxon>
    </lineage>
</organism>
<evidence type="ECO:0000313" key="12">
    <source>
        <dbReference type="EMBL" id="PRT56787.1"/>
    </source>
</evidence>
<dbReference type="InterPro" id="IPR035979">
    <property type="entry name" value="RBD_domain_sf"/>
</dbReference>
<evidence type="ECO:0000256" key="7">
    <source>
        <dbReference type="ARBA" id="ARBA00032634"/>
    </source>
</evidence>
<feature type="domain" description="RRM" evidence="11">
    <location>
        <begin position="72"/>
        <end position="170"/>
    </location>
</feature>
<dbReference type="GO" id="GO:0000480">
    <property type="term" value="P:endonucleolytic cleavage in 5'-ETS of tricistronic rRNA transcript (SSU-rRNA, 5.8S rRNA, LSU-rRNA)"/>
    <property type="evidence" value="ECO:0007669"/>
    <property type="project" value="TreeGrafter"/>
</dbReference>
<dbReference type="GO" id="GO:0000472">
    <property type="term" value="P:endonucleolytic cleavage to generate mature 5'-end of SSU-rRNA from (SSU-rRNA, 5.8S rRNA, LSU-rRNA)"/>
    <property type="evidence" value="ECO:0007669"/>
    <property type="project" value="TreeGrafter"/>
</dbReference>
<keyword evidence="6" id="KW-0539">Nucleus</keyword>
<evidence type="ECO:0000256" key="5">
    <source>
        <dbReference type="ARBA" id="ARBA00022884"/>
    </source>
</evidence>
<dbReference type="GO" id="GO:0003723">
    <property type="term" value="F:RNA binding"/>
    <property type="evidence" value="ECO:0007669"/>
    <property type="project" value="UniProtKB-UniRule"/>
</dbReference>
<comment type="subcellular location">
    <subcellularLocation>
        <location evidence="1">Nucleus</location>
        <location evidence="1">Nucleolus</location>
    </subcellularLocation>
</comment>
<dbReference type="InterPro" id="IPR000504">
    <property type="entry name" value="RRM_dom"/>
</dbReference>
<sequence length="256" mass="29568">MSKASDLFSLDDEAHYSSDEDVGRTERWQKEEEIEDVDEEEDDQDEEPTDNVTKPLTPEEMQARLRAIRKSGVVYISRIPPYMKPVKLRQILSRFGEVNRIFLAPEDAASHARRVKAGGNRKKKYTEGWAEFVRKSDAKLAAETLNGNQIGGKKGSFYYDDILNVKYLKRFKWTDLTEQFALEAQERHEKMKAEIAQATRENKVFIENVEKKAMIDKIEQKRATPKATNVHRTFDQRKANPQKKPASTAKVLSNIF</sequence>
<evidence type="ECO:0000256" key="9">
    <source>
        <dbReference type="SAM" id="Coils"/>
    </source>
</evidence>
<accession>A0A2T0FP79</accession>
<dbReference type="PANTHER" id="PTHR12311">
    <property type="entry name" value="ACTIVATOR OF BASAL TRANSCRIPTION 1"/>
    <property type="match status" value="1"/>
</dbReference>
<keyword evidence="9" id="KW-0175">Coiled coil</keyword>
<dbReference type="GeneID" id="36518155"/>
<keyword evidence="5 8" id="KW-0694">RNA-binding</keyword>
<dbReference type="PANTHER" id="PTHR12311:SF7">
    <property type="entry name" value="ACTIVATOR OF BASAL TRANSCRIPTION 1"/>
    <property type="match status" value="1"/>
</dbReference>
<dbReference type="InterPro" id="IPR039119">
    <property type="entry name" value="ABT1/Esf2"/>
</dbReference>
<dbReference type="Gene3D" id="3.30.70.330">
    <property type="match status" value="1"/>
</dbReference>
<comment type="caution">
    <text evidence="12">The sequence shown here is derived from an EMBL/GenBank/DDBJ whole genome shotgun (WGS) entry which is preliminary data.</text>
</comment>
<dbReference type="Proteomes" id="UP000238350">
    <property type="component" value="Unassembled WGS sequence"/>
</dbReference>
<feature type="coiled-coil region" evidence="9">
    <location>
        <begin position="181"/>
        <end position="208"/>
    </location>
</feature>
<dbReference type="InterPro" id="IPR012677">
    <property type="entry name" value="Nucleotide-bd_a/b_plait_sf"/>
</dbReference>
<dbReference type="PROSITE" id="PS50102">
    <property type="entry name" value="RRM"/>
    <property type="match status" value="1"/>
</dbReference>
<dbReference type="GO" id="GO:0005730">
    <property type="term" value="C:nucleolus"/>
    <property type="evidence" value="ECO:0007669"/>
    <property type="project" value="UniProtKB-SubCell"/>
</dbReference>
<evidence type="ECO:0000256" key="2">
    <source>
        <dbReference type="ARBA" id="ARBA00005819"/>
    </source>
</evidence>
<feature type="region of interest" description="Disordered" evidence="10">
    <location>
        <begin position="221"/>
        <end position="248"/>
    </location>
</feature>